<accession>A0ABR7P914</accession>
<dbReference type="SMART" id="SM00830">
    <property type="entry name" value="CM_2"/>
    <property type="match status" value="1"/>
</dbReference>
<keyword evidence="10" id="KW-0028">Amino-acid biosynthesis</keyword>
<proteinExistence type="predicted"/>
<dbReference type="InterPro" id="IPR002701">
    <property type="entry name" value="CM_II_prokaryot"/>
</dbReference>
<evidence type="ECO:0000256" key="18">
    <source>
        <dbReference type="ARBA" id="ARBA00047848"/>
    </source>
</evidence>
<dbReference type="PROSITE" id="PS51168">
    <property type="entry name" value="CHORISMATE_MUT_2"/>
    <property type="match status" value="1"/>
</dbReference>
<dbReference type="PIRSF" id="PIRSF001500">
    <property type="entry name" value="Chor_mut_pdt_Ppr"/>
    <property type="match status" value="1"/>
</dbReference>
<evidence type="ECO:0000256" key="12">
    <source>
        <dbReference type="ARBA" id="ARBA00023222"/>
    </source>
</evidence>
<evidence type="ECO:0000256" key="10">
    <source>
        <dbReference type="ARBA" id="ARBA00022605"/>
    </source>
</evidence>
<name>A0ABR7P914_9FIRM</name>
<dbReference type="InterPro" id="IPR036263">
    <property type="entry name" value="Chorismate_II_sf"/>
</dbReference>
<evidence type="ECO:0000256" key="6">
    <source>
        <dbReference type="ARBA" id="ARBA00013147"/>
    </source>
</evidence>
<dbReference type="SUPFAM" id="SSF55021">
    <property type="entry name" value="ACT-like"/>
    <property type="match status" value="1"/>
</dbReference>
<dbReference type="GO" id="GO:0004664">
    <property type="term" value="F:prephenate dehydratase activity"/>
    <property type="evidence" value="ECO:0007669"/>
    <property type="project" value="UniProtKB-EC"/>
</dbReference>
<dbReference type="PROSITE" id="PS00858">
    <property type="entry name" value="PREPHENATE_DEHYDR_2"/>
    <property type="match status" value="1"/>
</dbReference>
<dbReference type="Pfam" id="PF01817">
    <property type="entry name" value="CM_2"/>
    <property type="match status" value="1"/>
</dbReference>
<evidence type="ECO:0000256" key="15">
    <source>
        <dbReference type="ARBA" id="ARBA00023268"/>
    </source>
</evidence>
<comment type="catalytic activity">
    <reaction evidence="18">
        <text>prephenate + H(+) = 3-phenylpyruvate + CO2 + H2O</text>
        <dbReference type="Rhea" id="RHEA:21648"/>
        <dbReference type="ChEBI" id="CHEBI:15377"/>
        <dbReference type="ChEBI" id="CHEBI:15378"/>
        <dbReference type="ChEBI" id="CHEBI:16526"/>
        <dbReference type="ChEBI" id="CHEBI:18005"/>
        <dbReference type="ChEBI" id="CHEBI:29934"/>
        <dbReference type="EC" id="4.2.1.51"/>
    </reaction>
</comment>
<dbReference type="SUPFAM" id="SSF53850">
    <property type="entry name" value="Periplasmic binding protein-like II"/>
    <property type="match status" value="1"/>
</dbReference>
<evidence type="ECO:0000256" key="9">
    <source>
        <dbReference type="ARBA" id="ARBA00022490"/>
    </source>
</evidence>
<evidence type="ECO:0000259" key="21">
    <source>
        <dbReference type="PROSITE" id="PS51671"/>
    </source>
</evidence>
<keyword evidence="11" id="KW-0057">Aromatic amino acid biosynthesis</keyword>
<evidence type="ECO:0000256" key="13">
    <source>
        <dbReference type="ARBA" id="ARBA00023235"/>
    </source>
</evidence>
<feature type="domain" description="ACT" evidence="21">
    <location>
        <begin position="300"/>
        <end position="376"/>
    </location>
</feature>
<dbReference type="InterPro" id="IPR008242">
    <property type="entry name" value="Chor_mutase/pphenate_deHydtase"/>
</dbReference>
<keyword evidence="13" id="KW-0413">Isomerase</keyword>
<dbReference type="InterPro" id="IPR001086">
    <property type="entry name" value="Preph_deHydtase"/>
</dbReference>
<comment type="function">
    <text evidence="2">Catalyzes the Claisen rearrangement of chorismate to prephenate and the decarboxylation/dehydration of prephenate to phenylpyruvate.</text>
</comment>
<dbReference type="Gene3D" id="3.30.70.260">
    <property type="match status" value="1"/>
</dbReference>
<dbReference type="InterPro" id="IPR036979">
    <property type="entry name" value="CM_dom_sf"/>
</dbReference>
<evidence type="ECO:0000313" key="23">
    <source>
        <dbReference type="Proteomes" id="UP000661649"/>
    </source>
</evidence>
<dbReference type="EC" id="4.2.1.51" evidence="6"/>
<evidence type="ECO:0000256" key="5">
    <source>
        <dbReference type="ARBA" id="ARBA00004817"/>
    </source>
</evidence>
<dbReference type="EMBL" id="JACRTP010000001">
    <property type="protein sequence ID" value="MBC8627315.1"/>
    <property type="molecule type" value="Genomic_DNA"/>
</dbReference>
<dbReference type="PROSITE" id="PS51171">
    <property type="entry name" value="PREPHENATE_DEHYDR_3"/>
    <property type="match status" value="1"/>
</dbReference>
<evidence type="ECO:0000259" key="19">
    <source>
        <dbReference type="PROSITE" id="PS51168"/>
    </source>
</evidence>
<comment type="catalytic activity">
    <reaction evidence="1">
        <text>chorismate = prephenate</text>
        <dbReference type="Rhea" id="RHEA:13897"/>
        <dbReference type="ChEBI" id="CHEBI:29748"/>
        <dbReference type="ChEBI" id="CHEBI:29934"/>
        <dbReference type="EC" id="5.4.99.5"/>
    </reaction>
</comment>
<feature type="domain" description="Prephenate dehydratase" evidence="20">
    <location>
        <begin position="111"/>
        <end position="288"/>
    </location>
</feature>
<dbReference type="CDD" id="cd04905">
    <property type="entry name" value="ACT_CM-PDT"/>
    <property type="match status" value="1"/>
</dbReference>
<dbReference type="InterPro" id="IPR045865">
    <property type="entry name" value="ACT-like_dom_sf"/>
</dbReference>
<gene>
    <name evidence="22" type="primary">pheA</name>
    <name evidence="22" type="ORF">H8712_01505</name>
</gene>
<dbReference type="InterPro" id="IPR018528">
    <property type="entry name" value="Preph_deHydtase_CS"/>
</dbReference>
<evidence type="ECO:0000256" key="1">
    <source>
        <dbReference type="ARBA" id="ARBA00000824"/>
    </source>
</evidence>
<dbReference type="PROSITE" id="PS51671">
    <property type="entry name" value="ACT"/>
    <property type="match status" value="1"/>
</dbReference>
<dbReference type="Gene3D" id="3.40.190.10">
    <property type="entry name" value="Periplasmic binding protein-like II"/>
    <property type="match status" value="2"/>
</dbReference>
<organism evidence="22 23">
    <name type="scientific">Blautia stercoris</name>
    <dbReference type="NCBI Taxonomy" id="871664"/>
    <lineage>
        <taxon>Bacteria</taxon>
        <taxon>Bacillati</taxon>
        <taxon>Bacillota</taxon>
        <taxon>Clostridia</taxon>
        <taxon>Lachnospirales</taxon>
        <taxon>Lachnospiraceae</taxon>
        <taxon>Blautia</taxon>
    </lineage>
</organism>
<sequence length="376" mass="43037">MLDLGKMRDEIDVIDSEIVRLFEKRMKICENVAQFKIETGKPVFDKSREQDKLKTLGAKAGSDFNRCGVEELFQQIMSISRKRQYQLLQENGIEEPSDFTKIDFINKENVTVVYQGVEGAYSYGAMKTFFGEDVKNYHVATWKDAMEEIKFGRADYAVLPIENSTAGIVQDNYDLLTKYDHVIVGEQIIRCQHVLTALPGATLSDIRTVYSHPQALMQCREFLDAHKEWHQKEWSNTAAAAKKVSEEHDLSQAAISSSYAAEYFGLNILSENIFTNSDNSTRFIIVAKKKVYAKDAHKISVSYELPHESGSLYNSLSHFIYNGLNMTKIESRPILKRNWEYRFFVDFEGNLSDSAVKNALRGLRSEVQNLRVHGNY</sequence>
<comment type="subcellular location">
    <subcellularLocation>
        <location evidence="3">Cytoplasm</location>
    </subcellularLocation>
</comment>
<dbReference type="NCBIfam" id="NF008865">
    <property type="entry name" value="PRK11898.1"/>
    <property type="match status" value="1"/>
</dbReference>
<dbReference type="Proteomes" id="UP000661649">
    <property type="component" value="Unassembled WGS sequence"/>
</dbReference>
<keyword evidence="12" id="KW-0584">Phenylalanine biosynthesis</keyword>
<reference evidence="22 23" key="1">
    <citation type="submission" date="2020-08" db="EMBL/GenBank/DDBJ databases">
        <title>Genome public.</title>
        <authorList>
            <person name="Liu C."/>
            <person name="Sun Q."/>
        </authorList>
    </citation>
    <scope>NUCLEOTIDE SEQUENCE [LARGE SCALE GENOMIC DNA]</scope>
    <source>
        <strain evidence="22 23">3_YM_SP_D4_24.mj</strain>
    </source>
</reference>
<evidence type="ECO:0000256" key="17">
    <source>
        <dbReference type="ARBA" id="ARBA00031520"/>
    </source>
</evidence>
<dbReference type="PANTHER" id="PTHR21022:SF19">
    <property type="entry name" value="PREPHENATE DEHYDRATASE-RELATED"/>
    <property type="match status" value="1"/>
</dbReference>
<feature type="domain" description="Chorismate mutase" evidence="19">
    <location>
        <begin position="1"/>
        <end position="88"/>
    </location>
</feature>
<evidence type="ECO:0000256" key="14">
    <source>
        <dbReference type="ARBA" id="ARBA00023239"/>
    </source>
</evidence>
<evidence type="ECO:0000256" key="2">
    <source>
        <dbReference type="ARBA" id="ARBA00002364"/>
    </source>
</evidence>
<dbReference type="SUPFAM" id="SSF48600">
    <property type="entry name" value="Chorismate mutase II"/>
    <property type="match status" value="1"/>
</dbReference>
<evidence type="ECO:0000256" key="8">
    <source>
        <dbReference type="ARBA" id="ARBA00021872"/>
    </source>
</evidence>
<evidence type="ECO:0000256" key="4">
    <source>
        <dbReference type="ARBA" id="ARBA00004741"/>
    </source>
</evidence>
<dbReference type="RefSeq" id="WP_022304134.1">
    <property type="nucleotide sequence ID" value="NZ_DAWEED010000152.1"/>
</dbReference>
<dbReference type="PANTHER" id="PTHR21022">
    <property type="entry name" value="PREPHENATE DEHYDRATASE P PROTEIN"/>
    <property type="match status" value="1"/>
</dbReference>
<dbReference type="InterPro" id="IPR002912">
    <property type="entry name" value="ACT_dom"/>
</dbReference>
<keyword evidence="15" id="KW-0511">Multifunctional enzyme</keyword>
<comment type="caution">
    <text evidence="22">The sequence shown here is derived from an EMBL/GenBank/DDBJ whole genome shotgun (WGS) entry which is preliminary data.</text>
</comment>
<comment type="pathway">
    <text evidence="4">Amino-acid biosynthesis; L-phenylalanine biosynthesis; phenylpyruvate from prephenate: step 1/1.</text>
</comment>
<protein>
    <recommendedName>
        <fullName evidence="7">Bifunctional chorismate mutase/prephenate dehydratase</fullName>
        <ecNumber evidence="6">4.2.1.51</ecNumber>
    </recommendedName>
    <alternativeName>
        <fullName evidence="17">Chorismate mutase-prephenate dehydratase</fullName>
    </alternativeName>
    <alternativeName>
        <fullName evidence="8">Prephenate dehydratase</fullName>
    </alternativeName>
    <alternativeName>
        <fullName evidence="16">p-protein</fullName>
    </alternativeName>
</protein>
<keyword evidence="9" id="KW-0963">Cytoplasm</keyword>
<dbReference type="CDD" id="cd13631">
    <property type="entry name" value="PBP2_Ct-PDT_like"/>
    <property type="match status" value="1"/>
</dbReference>
<evidence type="ECO:0000256" key="3">
    <source>
        <dbReference type="ARBA" id="ARBA00004496"/>
    </source>
</evidence>
<dbReference type="Pfam" id="PF00800">
    <property type="entry name" value="PDT"/>
    <property type="match status" value="1"/>
</dbReference>
<evidence type="ECO:0000259" key="20">
    <source>
        <dbReference type="PROSITE" id="PS51171"/>
    </source>
</evidence>
<evidence type="ECO:0000313" key="22">
    <source>
        <dbReference type="EMBL" id="MBC8627315.1"/>
    </source>
</evidence>
<evidence type="ECO:0000256" key="16">
    <source>
        <dbReference type="ARBA" id="ARBA00031175"/>
    </source>
</evidence>
<keyword evidence="14 22" id="KW-0456">Lyase</keyword>
<dbReference type="Gene3D" id="1.20.59.10">
    <property type="entry name" value="Chorismate mutase"/>
    <property type="match status" value="1"/>
</dbReference>
<evidence type="ECO:0000256" key="7">
    <source>
        <dbReference type="ARBA" id="ARBA00014401"/>
    </source>
</evidence>
<comment type="pathway">
    <text evidence="5">Metabolic intermediate biosynthesis; prephenate biosynthesis; prephenate from chorismate: step 1/1.</text>
</comment>
<keyword evidence="23" id="KW-1185">Reference proteome</keyword>
<evidence type="ECO:0000256" key="11">
    <source>
        <dbReference type="ARBA" id="ARBA00023141"/>
    </source>
</evidence>